<feature type="compositionally biased region" description="Polar residues" evidence="1">
    <location>
        <begin position="182"/>
        <end position="192"/>
    </location>
</feature>
<organism evidence="2">
    <name type="scientific">Phaffia rhodozyma</name>
    <name type="common">Yeast</name>
    <name type="synonym">Xanthophyllomyces dendrorhous</name>
    <dbReference type="NCBI Taxonomy" id="264483"/>
    <lineage>
        <taxon>Eukaryota</taxon>
        <taxon>Fungi</taxon>
        <taxon>Dikarya</taxon>
        <taxon>Basidiomycota</taxon>
        <taxon>Agaricomycotina</taxon>
        <taxon>Tremellomycetes</taxon>
        <taxon>Cystofilobasidiales</taxon>
        <taxon>Mrakiaceae</taxon>
        <taxon>Phaffia</taxon>
    </lineage>
</organism>
<evidence type="ECO:0000313" key="2">
    <source>
        <dbReference type="EMBL" id="CED84588.1"/>
    </source>
</evidence>
<dbReference type="AlphaFoldDB" id="A0A0F7SWV4"/>
<sequence>MPPTRNHPSSLHIRHPIIFTKPPAPGPTLPPPGLIPIALKPPSRRIEEIARQLAKEQGSSLVSVGEISRTIMGIKGGSGGPATTKSSKGAASWNTLLGWARKRRGPQWDASTQMYMVDYLSPSYYQPPVASQPVPTNVPASLSSDPSAVMSQIDSPSGGPSGMTPMTNVMSARTPVGHPSLGSISASSLEQSVQNSPMVFHAALDDNSASSNRARRARLRA</sequence>
<evidence type="ECO:0000256" key="1">
    <source>
        <dbReference type="SAM" id="MobiDB-lite"/>
    </source>
</evidence>
<dbReference type="EMBL" id="LN483166">
    <property type="protein sequence ID" value="CED84588.1"/>
    <property type="molecule type" value="Genomic_DNA"/>
</dbReference>
<accession>A0A0F7SWV4</accession>
<protein>
    <submittedName>
        <fullName evidence="2">Uncharacterized protein</fullName>
    </submittedName>
</protein>
<name>A0A0F7SWV4_PHARH</name>
<feature type="compositionally biased region" description="Polar residues" evidence="1">
    <location>
        <begin position="135"/>
        <end position="155"/>
    </location>
</feature>
<feature type="region of interest" description="Disordered" evidence="1">
    <location>
        <begin position="135"/>
        <end position="192"/>
    </location>
</feature>
<reference evidence="2" key="1">
    <citation type="submission" date="2014-08" db="EMBL/GenBank/DDBJ databases">
        <authorList>
            <person name="Sharma Rahul"/>
            <person name="Thines Marco"/>
        </authorList>
    </citation>
    <scope>NUCLEOTIDE SEQUENCE</scope>
</reference>
<proteinExistence type="predicted"/>